<proteinExistence type="predicted"/>
<accession>A0A927F9N2</accession>
<evidence type="ECO:0000259" key="1">
    <source>
        <dbReference type="Pfam" id="PF00534"/>
    </source>
</evidence>
<dbReference type="CDD" id="cd03809">
    <property type="entry name" value="GT4_MtfB-like"/>
    <property type="match status" value="1"/>
</dbReference>
<dbReference type="SUPFAM" id="SSF53756">
    <property type="entry name" value="UDP-Glycosyltransferase/glycogen phosphorylase"/>
    <property type="match status" value="1"/>
</dbReference>
<reference evidence="2" key="1">
    <citation type="submission" date="2020-09" db="EMBL/GenBank/DDBJ databases">
        <title>Pelagicoccus enzymogenes sp. nov. with an EPS production, isolated from marine sediment.</title>
        <authorList>
            <person name="Feng X."/>
        </authorList>
    </citation>
    <scope>NUCLEOTIDE SEQUENCE</scope>
    <source>
        <strain evidence="2">NFK12</strain>
    </source>
</reference>
<feature type="domain" description="Glycosyl transferase family 1" evidence="1">
    <location>
        <begin position="234"/>
        <end position="350"/>
    </location>
</feature>
<dbReference type="PANTHER" id="PTHR46401">
    <property type="entry name" value="GLYCOSYLTRANSFERASE WBBK-RELATED"/>
    <property type="match status" value="1"/>
</dbReference>
<name>A0A927F9N2_9BACT</name>
<sequence length="414" mass="46870">MFPREQMARLAAIRLQQGGEMTASSRPLQVAYDIARLSAGGANGGIKVHHYEFLRRFVEKHSHEIRLFVFCREEIVPELGFLAAAGHHQVHVLGPREGYDPRRSEGSLPLLRYWPEVPEDLLSLLGIDVLYAGFGFSQLYTPNVPQVSLIVDVLHRSYPKSLPPAEVDFRDRWYAEAIEKSALVQTNSAFCKEQLVDEFGADPQKTFVISLPLHGRFDTVKTGSLPAEIATLSRPYFLYPANYWPHKNHEILLVAFAHFIAKNRGQPWQLVLTGTRNERTPELEALARTLGIDQLTSFLDHLELGDFKLLWEKAHALVFPSLYEGFGLPVLEAMHFNKPIACGDYCSFKTVDSPFLLRFDARIPTEVSRAMEQLAHLPSIVDWSDHLGTFDIDIECRALLRTLSFQQTPPVITP</sequence>
<dbReference type="InterPro" id="IPR001296">
    <property type="entry name" value="Glyco_trans_1"/>
</dbReference>
<organism evidence="2 3">
    <name type="scientific">Pelagicoccus enzymogenes</name>
    <dbReference type="NCBI Taxonomy" id="2773457"/>
    <lineage>
        <taxon>Bacteria</taxon>
        <taxon>Pseudomonadati</taxon>
        <taxon>Verrucomicrobiota</taxon>
        <taxon>Opitutia</taxon>
        <taxon>Puniceicoccales</taxon>
        <taxon>Pelagicoccaceae</taxon>
        <taxon>Pelagicoccus</taxon>
    </lineage>
</organism>
<dbReference type="GO" id="GO:0016757">
    <property type="term" value="F:glycosyltransferase activity"/>
    <property type="evidence" value="ECO:0007669"/>
    <property type="project" value="InterPro"/>
</dbReference>
<dbReference type="AlphaFoldDB" id="A0A927F9N2"/>
<dbReference type="RefSeq" id="WP_191618013.1">
    <property type="nucleotide sequence ID" value="NZ_JACYFG010000038.1"/>
</dbReference>
<evidence type="ECO:0000313" key="3">
    <source>
        <dbReference type="Proteomes" id="UP000622317"/>
    </source>
</evidence>
<dbReference type="Proteomes" id="UP000622317">
    <property type="component" value="Unassembled WGS sequence"/>
</dbReference>
<keyword evidence="3" id="KW-1185">Reference proteome</keyword>
<comment type="caution">
    <text evidence="2">The sequence shown here is derived from an EMBL/GenBank/DDBJ whole genome shotgun (WGS) entry which is preliminary data.</text>
</comment>
<dbReference type="Pfam" id="PF00534">
    <property type="entry name" value="Glycos_transf_1"/>
    <property type="match status" value="1"/>
</dbReference>
<evidence type="ECO:0000313" key="2">
    <source>
        <dbReference type="EMBL" id="MBD5780907.1"/>
    </source>
</evidence>
<gene>
    <name evidence="2" type="ORF">IEN85_15515</name>
</gene>
<dbReference type="PANTHER" id="PTHR46401:SF8">
    <property type="entry name" value="BLL6006 PROTEIN"/>
    <property type="match status" value="1"/>
</dbReference>
<dbReference type="EMBL" id="JACYFG010000038">
    <property type="protein sequence ID" value="MBD5780907.1"/>
    <property type="molecule type" value="Genomic_DNA"/>
</dbReference>
<protein>
    <submittedName>
        <fullName evidence="2">Glycosyltransferase family 4 protein</fullName>
    </submittedName>
</protein>
<dbReference type="Gene3D" id="3.40.50.2000">
    <property type="entry name" value="Glycogen Phosphorylase B"/>
    <property type="match status" value="1"/>
</dbReference>